<dbReference type="Proteomes" id="UP000000644">
    <property type="component" value="Chromosome"/>
</dbReference>
<dbReference type="KEGG" id="pna:Pnap_0511"/>
<evidence type="ECO:0000259" key="2">
    <source>
        <dbReference type="PROSITE" id="PS51913"/>
    </source>
</evidence>
<keyword evidence="1" id="KW-0804">Transcription</keyword>
<accession>A1VJK4</accession>
<proteinExistence type="predicted"/>
<reference evidence="4" key="1">
    <citation type="journal article" date="2009" name="Environ. Microbiol.">
        <title>The genome of Polaromonas naphthalenivorans strain CJ2, isolated from coal tar-contaminated sediment, reveals physiological and metabolic versatility and evolution through extensive horizontal gene transfer.</title>
        <authorList>
            <person name="Yagi J.M."/>
            <person name="Sims D."/>
            <person name="Brettin T."/>
            <person name="Bruce D."/>
            <person name="Madsen E.L."/>
        </authorList>
    </citation>
    <scope>NUCLEOTIDE SEQUENCE [LARGE SCALE GENOMIC DNA]</scope>
    <source>
        <strain evidence="4">CJ2</strain>
    </source>
</reference>
<organism evidence="3 4">
    <name type="scientific">Polaromonas naphthalenivorans (strain CJ2)</name>
    <dbReference type="NCBI Taxonomy" id="365044"/>
    <lineage>
        <taxon>Bacteria</taxon>
        <taxon>Pseudomonadati</taxon>
        <taxon>Pseudomonadota</taxon>
        <taxon>Betaproteobacteria</taxon>
        <taxon>Burkholderiales</taxon>
        <taxon>Comamonadaceae</taxon>
        <taxon>Polaromonas</taxon>
    </lineage>
</organism>
<dbReference type="InterPro" id="IPR007759">
    <property type="entry name" value="Asxl_HARE-HTH"/>
</dbReference>
<evidence type="ECO:0000256" key="1">
    <source>
        <dbReference type="ARBA" id="ARBA00023163"/>
    </source>
</evidence>
<dbReference type="AlphaFoldDB" id="A1VJK4"/>
<dbReference type="eggNOG" id="COG2958">
    <property type="taxonomic scope" value="Bacteria"/>
</dbReference>
<dbReference type="EMBL" id="CP000529">
    <property type="protein sequence ID" value="ABM35832.1"/>
    <property type="molecule type" value="Genomic_DNA"/>
</dbReference>
<dbReference type="STRING" id="365044.Pnap_0511"/>
<dbReference type="Pfam" id="PF05066">
    <property type="entry name" value="HARE-HTH"/>
    <property type="match status" value="1"/>
</dbReference>
<dbReference type="HOGENOM" id="CLU_074541_1_0_4"/>
<dbReference type="GO" id="GO:0006355">
    <property type="term" value="P:regulation of DNA-templated transcription"/>
    <property type="evidence" value="ECO:0007669"/>
    <property type="project" value="InterPro"/>
</dbReference>
<evidence type="ECO:0000313" key="4">
    <source>
        <dbReference type="Proteomes" id="UP000000644"/>
    </source>
</evidence>
<name>A1VJK4_POLNA</name>
<evidence type="ECO:0000313" key="3">
    <source>
        <dbReference type="EMBL" id="ABM35832.1"/>
    </source>
</evidence>
<keyword evidence="4" id="KW-1185">Reference proteome</keyword>
<dbReference type="PROSITE" id="PS51913">
    <property type="entry name" value="HTH_HARE"/>
    <property type="match status" value="1"/>
</dbReference>
<gene>
    <name evidence="3" type="ordered locus">Pnap_0511</name>
</gene>
<protein>
    <recommendedName>
        <fullName evidence="2">HTH HARE-type domain-containing protein</fullName>
    </recommendedName>
</protein>
<dbReference type="OrthoDB" id="5289528at2"/>
<feature type="domain" description="HTH HARE-type" evidence="2">
    <location>
        <begin position="5"/>
        <end position="82"/>
    </location>
</feature>
<sequence length="308" mass="34461">MLAKFTFLDLAEEVLKNSSTPLDISTIWKNGLASKAVDKVGSKGKTPWISLGARLYVDTKDNAKSCFLRTGDNPVLFGLKSIHTAQQAQEAIIKVESIPKLKERNLHPLLAFFAKLYLGDAYVKTIYHEKSLKKSFNEWLHPDLVGVRFPDLHVDARSLAATAGELPFKLLSFELKRSLNFSNLRESFFQAVSNSSWAHQGYLVAANIKESPDFLGELKRLSGSFGIGVISLDIENPDDSSVLYPAGERKNLDWDSINKLASENPDFSQFLRDVRIDLDGKKVHPAEYDKIEKDIDKLKLLVNPTAKP</sequence>